<comment type="subcellular location">
    <subcellularLocation>
        <location evidence="1">Membrane</location>
        <topology evidence="1">Multi-pass membrane protein</topology>
    </subcellularLocation>
</comment>
<evidence type="ECO:0000256" key="6">
    <source>
        <dbReference type="ARBA" id="ARBA00022840"/>
    </source>
</evidence>
<comment type="caution">
    <text evidence="11">The sequence shown here is derived from an EMBL/GenBank/DDBJ whole genome shotgun (WGS) entry which is preliminary data.</text>
</comment>
<dbReference type="OrthoDB" id="66620at2759"/>
<dbReference type="InterPro" id="IPR043926">
    <property type="entry name" value="ABCG_dom"/>
</dbReference>
<keyword evidence="6" id="KW-0067">ATP-binding</keyword>
<dbReference type="PROSITE" id="PS50893">
    <property type="entry name" value="ABC_TRANSPORTER_2"/>
    <property type="match status" value="1"/>
</dbReference>
<feature type="region of interest" description="Disordered" evidence="9">
    <location>
        <begin position="21"/>
        <end position="54"/>
    </location>
</feature>
<evidence type="ECO:0000313" key="11">
    <source>
        <dbReference type="EMBL" id="GFT08841.1"/>
    </source>
</evidence>
<keyword evidence="5" id="KW-0547">Nucleotide-binding</keyword>
<dbReference type="FunFam" id="3.40.50.300:FF:001276">
    <property type="entry name" value="Uncharacterized protein, isoform A"/>
    <property type="match status" value="1"/>
</dbReference>
<evidence type="ECO:0000256" key="4">
    <source>
        <dbReference type="ARBA" id="ARBA00022692"/>
    </source>
</evidence>
<keyword evidence="12" id="KW-1185">Reference proteome</keyword>
<dbReference type="CDD" id="cd03213">
    <property type="entry name" value="ABCG_EPDR"/>
    <property type="match status" value="1"/>
</dbReference>
<keyword evidence="4" id="KW-0812">Transmembrane</keyword>
<evidence type="ECO:0000256" key="8">
    <source>
        <dbReference type="ARBA" id="ARBA00023136"/>
    </source>
</evidence>
<dbReference type="InterPro" id="IPR017871">
    <property type="entry name" value="ABC_transporter-like_CS"/>
</dbReference>
<dbReference type="InterPro" id="IPR027417">
    <property type="entry name" value="P-loop_NTPase"/>
</dbReference>
<name>A0A8X6NED2_NEPPI</name>
<evidence type="ECO:0000256" key="2">
    <source>
        <dbReference type="ARBA" id="ARBA00005814"/>
    </source>
</evidence>
<dbReference type="InterPro" id="IPR003593">
    <property type="entry name" value="AAA+_ATPase"/>
</dbReference>
<dbReference type="PROSITE" id="PS00211">
    <property type="entry name" value="ABC_TRANSPORTER_1"/>
    <property type="match status" value="1"/>
</dbReference>
<dbReference type="SMART" id="SM00382">
    <property type="entry name" value="AAA"/>
    <property type="match status" value="1"/>
</dbReference>
<accession>A0A8X6NED2</accession>
<protein>
    <submittedName>
        <fullName evidence="11">ABC transporter G family member 22</fullName>
    </submittedName>
</protein>
<evidence type="ECO:0000256" key="3">
    <source>
        <dbReference type="ARBA" id="ARBA00022448"/>
    </source>
</evidence>
<gene>
    <name evidence="11" type="primary">ABCG22</name>
    <name evidence="11" type="ORF">NPIL_600061</name>
</gene>
<dbReference type="GO" id="GO:0005886">
    <property type="term" value="C:plasma membrane"/>
    <property type="evidence" value="ECO:0007669"/>
    <property type="project" value="TreeGrafter"/>
</dbReference>
<dbReference type="InterPro" id="IPR003439">
    <property type="entry name" value="ABC_transporter-like_ATP-bd"/>
</dbReference>
<evidence type="ECO:0000256" key="1">
    <source>
        <dbReference type="ARBA" id="ARBA00004141"/>
    </source>
</evidence>
<evidence type="ECO:0000313" key="12">
    <source>
        <dbReference type="Proteomes" id="UP000887013"/>
    </source>
</evidence>
<dbReference type="Gene3D" id="3.40.50.300">
    <property type="entry name" value="P-loop containing nucleotide triphosphate hydrolases"/>
    <property type="match status" value="1"/>
</dbReference>
<dbReference type="Pfam" id="PF00005">
    <property type="entry name" value="ABC_tran"/>
    <property type="match status" value="1"/>
</dbReference>
<dbReference type="SUPFAM" id="SSF52540">
    <property type="entry name" value="P-loop containing nucleoside triphosphate hydrolases"/>
    <property type="match status" value="1"/>
</dbReference>
<dbReference type="Pfam" id="PF19055">
    <property type="entry name" value="ABC2_membrane_7"/>
    <property type="match status" value="1"/>
</dbReference>
<reference evidence="11" key="1">
    <citation type="submission" date="2020-08" db="EMBL/GenBank/DDBJ databases">
        <title>Multicomponent nature underlies the extraordinary mechanical properties of spider dragline silk.</title>
        <authorList>
            <person name="Kono N."/>
            <person name="Nakamura H."/>
            <person name="Mori M."/>
            <person name="Yoshida Y."/>
            <person name="Ohtoshi R."/>
            <person name="Malay A.D."/>
            <person name="Moran D.A.P."/>
            <person name="Tomita M."/>
            <person name="Numata K."/>
            <person name="Arakawa K."/>
        </authorList>
    </citation>
    <scope>NUCLEOTIDE SEQUENCE</scope>
</reference>
<dbReference type="Proteomes" id="UP000887013">
    <property type="component" value="Unassembled WGS sequence"/>
</dbReference>
<proteinExistence type="inferred from homology"/>
<dbReference type="GO" id="GO:0016887">
    <property type="term" value="F:ATP hydrolysis activity"/>
    <property type="evidence" value="ECO:0007669"/>
    <property type="project" value="InterPro"/>
</dbReference>
<evidence type="ECO:0000256" key="9">
    <source>
        <dbReference type="SAM" id="MobiDB-lite"/>
    </source>
</evidence>
<keyword evidence="7" id="KW-1133">Transmembrane helix</keyword>
<dbReference type="PANTHER" id="PTHR48041">
    <property type="entry name" value="ABC TRANSPORTER G FAMILY MEMBER 28"/>
    <property type="match status" value="1"/>
</dbReference>
<evidence type="ECO:0000259" key="10">
    <source>
        <dbReference type="PROSITE" id="PS50893"/>
    </source>
</evidence>
<sequence length="374" mass="42060">MLPLSYGLEVIHFLEHPIHNRPTIRSQEPPKRLKPEISLGPLNGSGEGGSGPTARQKEVELVFKDVCVSFEDKIILKDVSGMVRPGEILAIMGPSGSGKTTLLNTIGGRSEQMKITGGIVTVNGEEMNKQWRRKICYVMQQDVFFAELTLRETLEFSARLGLPDSMPYEQKMRQVDFIVDLLDLRACQDTIMGDVLKRGLSGGEKKRANIANELLQNPSLMLLDEPTSGLDSFTAFSLMDCLKKIVRENNKTLVVTVHQPSSQIFYMFDKLLLLCNGQVAYFGDTNKVVDFFSKIGMTIQEHYNPADFIMEKVKQSEEAQDKIIEAAIKQRKSDEYPKELQDPFFSVVIQPTSNFDGSNGKDLQPWSEINKYVI</sequence>
<feature type="domain" description="ABC transporter" evidence="10">
    <location>
        <begin position="61"/>
        <end position="301"/>
    </location>
</feature>
<keyword evidence="8" id="KW-0472">Membrane</keyword>
<comment type="similarity">
    <text evidence="2">Belongs to the ABC transporter superfamily. ABCG family. Eye pigment precursor importer (TC 3.A.1.204) subfamily.</text>
</comment>
<keyword evidence="3" id="KW-0813">Transport</keyword>
<dbReference type="GO" id="GO:0140359">
    <property type="term" value="F:ABC-type transporter activity"/>
    <property type="evidence" value="ECO:0007669"/>
    <property type="project" value="InterPro"/>
</dbReference>
<dbReference type="AlphaFoldDB" id="A0A8X6NED2"/>
<dbReference type="GO" id="GO:0005524">
    <property type="term" value="F:ATP binding"/>
    <property type="evidence" value="ECO:0007669"/>
    <property type="project" value="UniProtKB-KW"/>
</dbReference>
<evidence type="ECO:0000256" key="5">
    <source>
        <dbReference type="ARBA" id="ARBA00022741"/>
    </source>
</evidence>
<dbReference type="EMBL" id="BMAW01008506">
    <property type="protein sequence ID" value="GFT08841.1"/>
    <property type="molecule type" value="Genomic_DNA"/>
</dbReference>
<organism evidence="11 12">
    <name type="scientific">Nephila pilipes</name>
    <name type="common">Giant wood spider</name>
    <name type="synonym">Nephila maculata</name>
    <dbReference type="NCBI Taxonomy" id="299642"/>
    <lineage>
        <taxon>Eukaryota</taxon>
        <taxon>Metazoa</taxon>
        <taxon>Ecdysozoa</taxon>
        <taxon>Arthropoda</taxon>
        <taxon>Chelicerata</taxon>
        <taxon>Arachnida</taxon>
        <taxon>Araneae</taxon>
        <taxon>Araneomorphae</taxon>
        <taxon>Entelegynae</taxon>
        <taxon>Araneoidea</taxon>
        <taxon>Nephilidae</taxon>
        <taxon>Nephila</taxon>
    </lineage>
</organism>
<evidence type="ECO:0000256" key="7">
    <source>
        <dbReference type="ARBA" id="ARBA00022989"/>
    </source>
</evidence>
<dbReference type="PANTHER" id="PTHR48041:SF63">
    <property type="entry name" value="EARLY GENE AT 23, ISOFORM C"/>
    <property type="match status" value="1"/>
</dbReference>
<dbReference type="InterPro" id="IPR050352">
    <property type="entry name" value="ABCG_transporters"/>
</dbReference>